<reference evidence="1" key="1">
    <citation type="submission" date="2023-01" db="EMBL/GenBank/DDBJ databases">
        <title>Colletotrichum chrysophilum M932 genome sequence.</title>
        <authorList>
            <person name="Baroncelli R."/>
        </authorList>
    </citation>
    <scope>NUCLEOTIDE SEQUENCE</scope>
    <source>
        <strain evidence="1">M932</strain>
    </source>
</reference>
<sequence>MLSPLVTATNAKREAIEKVLPLALALFPPMKPRYDIVEPPQPLAFWPQSFPSALPLPFPLPSCCLNLPQQTSPRF</sequence>
<name>A0AAD9EEL0_9PEZI</name>
<gene>
    <name evidence="1" type="ORF">CCHR01_11576</name>
</gene>
<proteinExistence type="predicted"/>
<accession>A0AAD9EEL0</accession>
<organism evidence="1 2">
    <name type="scientific">Colletotrichum chrysophilum</name>
    <dbReference type="NCBI Taxonomy" id="1836956"/>
    <lineage>
        <taxon>Eukaryota</taxon>
        <taxon>Fungi</taxon>
        <taxon>Dikarya</taxon>
        <taxon>Ascomycota</taxon>
        <taxon>Pezizomycotina</taxon>
        <taxon>Sordariomycetes</taxon>
        <taxon>Hypocreomycetidae</taxon>
        <taxon>Glomerellales</taxon>
        <taxon>Glomerellaceae</taxon>
        <taxon>Colletotrichum</taxon>
        <taxon>Colletotrichum gloeosporioides species complex</taxon>
    </lineage>
</organism>
<protein>
    <submittedName>
        <fullName evidence="1">Uncharacterized protein</fullName>
    </submittedName>
</protein>
<comment type="caution">
    <text evidence="1">The sequence shown here is derived from an EMBL/GenBank/DDBJ whole genome shotgun (WGS) entry which is preliminary data.</text>
</comment>
<evidence type="ECO:0000313" key="2">
    <source>
        <dbReference type="Proteomes" id="UP001243330"/>
    </source>
</evidence>
<dbReference type="EMBL" id="JAQOWY010000259">
    <property type="protein sequence ID" value="KAK1845790.1"/>
    <property type="molecule type" value="Genomic_DNA"/>
</dbReference>
<dbReference type="AlphaFoldDB" id="A0AAD9EEL0"/>
<evidence type="ECO:0000313" key="1">
    <source>
        <dbReference type="EMBL" id="KAK1845790.1"/>
    </source>
</evidence>
<keyword evidence="2" id="KW-1185">Reference proteome</keyword>
<dbReference type="Proteomes" id="UP001243330">
    <property type="component" value="Unassembled WGS sequence"/>
</dbReference>